<proteinExistence type="inferred from homology"/>
<reference evidence="10 11" key="1">
    <citation type="submission" date="2016-07" db="EMBL/GenBank/DDBJ databases">
        <title>Pervasive Adenine N6-methylation of Active Genes in Fungi.</title>
        <authorList>
            <consortium name="DOE Joint Genome Institute"/>
            <person name="Mondo S.J."/>
            <person name="Dannebaum R.O."/>
            <person name="Kuo R.C."/>
            <person name="Labutti K."/>
            <person name="Haridas S."/>
            <person name="Kuo A."/>
            <person name="Salamov A."/>
            <person name="Ahrendt S.R."/>
            <person name="Lipzen A."/>
            <person name="Sullivan W."/>
            <person name="Andreopoulos W.B."/>
            <person name="Clum A."/>
            <person name="Lindquist E."/>
            <person name="Daum C."/>
            <person name="Ramamoorthy G.K."/>
            <person name="Gryganskyi A."/>
            <person name="Culley D."/>
            <person name="Magnuson J.K."/>
            <person name="James T.Y."/>
            <person name="O'Malley M.A."/>
            <person name="Stajich J.E."/>
            <person name="Spatafora J.W."/>
            <person name="Visel A."/>
            <person name="Grigoriev I.V."/>
        </authorList>
    </citation>
    <scope>NUCLEOTIDE SEQUENCE [LARGE SCALE GENOMIC DNA]</scope>
    <source>
        <strain evidence="10 11">ATCC 12442</strain>
    </source>
</reference>
<name>A0A1Y1VYD9_9FUNG</name>
<evidence type="ECO:0000256" key="1">
    <source>
        <dbReference type="ARBA" id="ARBA00004141"/>
    </source>
</evidence>
<dbReference type="EMBL" id="MCFD01000020">
    <property type="protein sequence ID" value="ORX65834.1"/>
    <property type="molecule type" value="Genomic_DNA"/>
</dbReference>
<dbReference type="NCBIfam" id="TIGR00820">
    <property type="entry name" value="zip"/>
    <property type="match status" value="1"/>
</dbReference>
<gene>
    <name evidence="10" type="ORF">DL89DRAFT_270559</name>
</gene>
<feature type="transmembrane region" description="Helical" evidence="8">
    <location>
        <begin position="66"/>
        <end position="86"/>
    </location>
</feature>
<feature type="signal peptide" evidence="9">
    <location>
        <begin position="1"/>
        <end position="26"/>
    </location>
</feature>
<comment type="subcellular location">
    <subcellularLocation>
        <location evidence="1 8">Membrane</location>
        <topology evidence="1 8">Multi-pass membrane protein</topology>
    </subcellularLocation>
</comment>
<comment type="caution">
    <text evidence="10">The sequence shown here is derived from an EMBL/GenBank/DDBJ whole genome shotgun (WGS) entry which is preliminary data.</text>
</comment>
<evidence type="ECO:0000256" key="6">
    <source>
        <dbReference type="ARBA" id="ARBA00023065"/>
    </source>
</evidence>
<evidence type="ECO:0000313" key="11">
    <source>
        <dbReference type="Proteomes" id="UP000193922"/>
    </source>
</evidence>
<keyword evidence="9" id="KW-0732">Signal</keyword>
<dbReference type="InterPro" id="IPR003689">
    <property type="entry name" value="ZIP"/>
</dbReference>
<dbReference type="RefSeq" id="XP_040739917.1">
    <property type="nucleotide sequence ID" value="XM_040888760.1"/>
</dbReference>
<evidence type="ECO:0000256" key="8">
    <source>
        <dbReference type="RuleBase" id="RU362088"/>
    </source>
</evidence>
<dbReference type="GeneID" id="63805408"/>
<keyword evidence="6 8" id="KW-0406">Ion transport</keyword>
<evidence type="ECO:0000313" key="10">
    <source>
        <dbReference type="EMBL" id="ORX65834.1"/>
    </source>
</evidence>
<dbReference type="OrthoDB" id="448280at2759"/>
<dbReference type="AlphaFoldDB" id="A0A1Y1VYD9"/>
<feature type="transmembrane region" description="Helical" evidence="8">
    <location>
        <begin position="410"/>
        <end position="429"/>
    </location>
</feature>
<evidence type="ECO:0000256" key="7">
    <source>
        <dbReference type="ARBA" id="ARBA00023136"/>
    </source>
</evidence>
<dbReference type="Proteomes" id="UP000193922">
    <property type="component" value="Unassembled WGS sequence"/>
</dbReference>
<evidence type="ECO:0000256" key="5">
    <source>
        <dbReference type="ARBA" id="ARBA00022989"/>
    </source>
</evidence>
<feature type="transmembrane region" description="Helical" evidence="8">
    <location>
        <begin position="369"/>
        <end position="389"/>
    </location>
</feature>
<comment type="similarity">
    <text evidence="2 8">Belongs to the ZIP transporter (TC 2.A.5) family.</text>
</comment>
<evidence type="ECO:0000256" key="4">
    <source>
        <dbReference type="ARBA" id="ARBA00022692"/>
    </source>
</evidence>
<feature type="transmembrane region" description="Helical" evidence="8">
    <location>
        <begin position="139"/>
        <end position="160"/>
    </location>
</feature>
<dbReference type="Pfam" id="PF02535">
    <property type="entry name" value="Zip"/>
    <property type="match status" value="1"/>
</dbReference>
<feature type="transmembrane region" description="Helical" evidence="8">
    <location>
        <begin position="98"/>
        <end position="119"/>
    </location>
</feature>
<dbReference type="PANTHER" id="PTHR11040:SF44">
    <property type="entry name" value="PROTEIN ZNTC-RELATED"/>
    <property type="match status" value="1"/>
</dbReference>
<protein>
    <submittedName>
        <fullName evidence="10">ZIP zinc/iron transport family</fullName>
    </submittedName>
</protein>
<dbReference type="STRING" id="61395.A0A1Y1VYD9"/>
<feature type="transmembrane region" description="Helical" evidence="8">
    <location>
        <begin position="276"/>
        <end position="297"/>
    </location>
</feature>
<dbReference type="GO" id="GO:0005886">
    <property type="term" value="C:plasma membrane"/>
    <property type="evidence" value="ECO:0007669"/>
    <property type="project" value="TreeGrafter"/>
</dbReference>
<dbReference type="PANTHER" id="PTHR11040">
    <property type="entry name" value="ZINC/IRON TRANSPORTER"/>
    <property type="match status" value="1"/>
</dbReference>
<organism evidence="10 11">
    <name type="scientific">Linderina pennispora</name>
    <dbReference type="NCBI Taxonomy" id="61395"/>
    <lineage>
        <taxon>Eukaryota</taxon>
        <taxon>Fungi</taxon>
        <taxon>Fungi incertae sedis</taxon>
        <taxon>Zoopagomycota</taxon>
        <taxon>Kickxellomycotina</taxon>
        <taxon>Kickxellomycetes</taxon>
        <taxon>Kickxellales</taxon>
        <taxon>Kickxellaceae</taxon>
        <taxon>Linderina</taxon>
    </lineage>
</organism>
<sequence length="430" mass="46124">MPFRKNTSPLLALAAISLVFLQTAAAATTAPRQLLLRHSAGDHSHSEEETDCYASGVDDWSSSMHIAAIFIVLGVGGLGSMLPIISHYMPGLHVSPSILTLGKFLGTGVIISTALIHMLPAGSDSLGNPCIGSRMGNYSGWPGVLVIMAIFAMHLIEFLLSNHTMDGHSHSHGLPGDLVYSAEPEPLNLESQIMAHEHNHHSHLNDSSNATTISEVEQKPDMTPPVHESIGFDTTENNENCDAVAVHTHHNHVHGLSFVGGSEDSIKARKIRISTYILELGICLHSVIIGVTLSVTVGSEFKTLLIAIAFHQFCEGLALGSRLAQIKYARHSFIRAFISAAMFMLITPIGMCIGIGVRYSYAPNSPSALITMGVLDCLSAGILIYSGLVNLLAEEFGTLEFRSYKRGMKTACFIAMFVGAAIMAVIGKWA</sequence>
<evidence type="ECO:0000256" key="2">
    <source>
        <dbReference type="ARBA" id="ARBA00006939"/>
    </source>
</evidence>
<keyword evidence="7 8" id="KW-0472">Membrane</keyword>
<keyword evidence="5 8" id="KW-1133">Transmembrane helix</keyword>
<dbReference type="InterPro" id="IPR004698">
    <property type="entry name" value="Zn/Fe_permease_fun/pln"/>
</dbReference>
<evidence type="ECO:0000256" key="3">
    <source>
        <dbReference type="ARBA" id="ARBA00022448"/>
    </source>
</evidence>
<evidence type="ECO:0000256" key="9">
    <source>
        <dbReference type="SAM" id="SignalP"/>
    </source>
</evidence>
<keyword evidence="3 8" id="KW-0813">Transport</keyword>
<dbReference type="GO" id="GO:0005385">
    <property type="term" value="F:zinc ion transmembrane transporter activity"/>
    <property type="evidence" value="ECO:0007669"/>
    <property type="project" value="InterPro"/>
</dbReference>
<keyword evidence="4 8" id="KW-0812">Transmembrane</keyword>
<feature type="transmembrane region" description="Helical" evidence="8">
    <location>
        <begin position="336"/>
        <end position="357"/>
    </location>
</feature>
<keyword evidence="11" id="KW-1185">Reference proteome</keyword>
<feature type="transmembrane region" description="Helical" evidence="8">
    <location>
        <begin position="303"/>
        <end position="324"/>
    </location>
</feature>
<feature type="chain" id="PRO_5013163870" evidence="9">
    <location>
        <begin position="27"/>
        <end position="430"/>
    </location>
</feature>
<accession>A0A1Y1VYD9</accession>